<evidence type="ECO:0000313" key="2">
    <source>
        <dbReference type="Proteomes" id="UP000070700"/>
    </source>
</evidence>
<dbReference type="KEGG" id="psco:LY89DRAFT_731650"/>
<keyword evidence="2" id="KW-1185">Reference proteome</keyword>
<name>A0A194XGC0_MOLSC</name>
<dbReference type="InParanoid" id="A0A194XGC0"/>
<reference evidence="1 2" key="1">
    <citation type="submission" date="2015-10" db="EMBL/GenBank/DDBJ databases">
        <title>Full genome of DAOMC 229536 Phialocephala scopiformis, a fungal endophyte of spruce producing the potent anti-insectan compound rugulosin.</title>
        <authorList>
            <consortium name="DOE Joint Genome Institute"/>
            <person name="Walker A.K."/>
            <person name="Frasz S.L."/>
            <person name="Seifert K.A."/>
            <person name="Miller J.D."/>
            <person name="Mondo S.J."/>
            <person name="Labutti K."/>
            <person name="Lipzen A."/>
            <person name="Dockter R."/>
            <person name="Kennedy M."/>
            <person name="Grigoriev I.V."/>
            <person name="Spatafora J.W."/>
        </authorList>
    </citation>
    <scope>NUCLEOTIDE SEQUENCE [LARGE SCALE GENOMIC DNA]</scope>
    <source>
        <strain evidence="1 2">CBS 120377</strain>
    </source>
</reference>
<evidence type="ECO:0000313" key="1">
    <source>
        <dbReference type="EMBL" id="KUJ19240.1"/>
    </source>
</evidence>
<protein>
    <submittedName>
        <fullName evidence="1">Uncharacterized protein</fullName>
    </submittedName>
</protein>
<dbReference type="RefSeq" id="XP_018073595.1">
    <property type="nucleotide sequence ID" value="XM_018219590.1"/>
</dbReference>
<organism evidence="1 2">
    <name type="scientific">Mollisia scopiformis</name>
    <name type="common">Conifer needle endophyte fungus</name>
    <name type="synonym">Phialocephala scopiformis</name>
    <dbReference type="NCBI Taxonomy" id="149040"/>
    <lineage>
        <taxon>Eukaryota</taxon>
        <taxon>Fungi</taxon>
        <taxon>Dikarya</taxon>
        <taxon>Ascomycota</taxon>
        <taxon>Pezizomycotina</taxon>
        <taxon>Leotiomycetes</taxon>
        <taxon>Helotiales</taxon>
        <taxon>Mollisiaceae</taxon>
        <taxon>Mollisia</taxon>
    </lineage>
</organism>
<dbReference type="AlphaFoldDB" id="A0A194XGC0"/>
<dbReference type="Proteomes" id="UP000070700">
    <property type="component" value="Unassembled WGS sequence"/>
</dbReference>
<sequence>MGIRRLRYSDEGIRVWPVRCRHTFAVVLVTAFATAGHTHAVELWYRTQASKPAHDGVQPTESDETVNRGLSPRKLEGSLQTFGDWQMGTSCVTADALKF</sequence>
<dbReference type="GeneID" id="28829316"/>
<gene>
    <name evidence="1" type="ORF">LY89DRAFT_731650</name>
</gene>
<dbReference type="EMBL" id="KQ947411">
    <property type="protein sequence ID" value="KUJ19240.1"/>
    <property type="molecule type" value="Genomic_DNA"/>
</dbReference>
<accession>A0A194XGC0</accession>
<proteinExistence type="predicted"/>